<dbReference type="InterPro" id="IPR051455">
    <property type="entry name" value="Bact_solute-bind_prot3"/>
</dbReference>
<dbReference type="Proteomes" id="UP000060699">
    <property type="component" value="Chromosome"/>
</dbReference>
<dbReference type="PATRIC" id="fig|76731.3.peg.781"/>
<dbReference type="PANTHER" id="PTHR30085">
    <property type="entry name" value="AMINO ACID ABC TRANSPORTER PERMEASE"/>
    <property type="match status" value="1"/>
</dbReference>
<keyword evidence="3" id="KW-0732">Signal</keyword>
<gene>
    <name evidence="4" type="ORF">RD2015_770</name>
</gene>
<evidence type="ECO:0000313" key="4">
    <source>
        <dbReference type="EMBL" id="ALV05266.1"/>
    </source>
</evidence>
<dbReference type="AlphaFoldDB" id="A0A0U3LFM1"/>
<name>A0A0U3LFM1_9BURK</name>
<comment type="similarity">
    <text evidence="1">Belongs to the bacterial solute-binding protein 3 family.</text>
</comment>
<dbReference type="GO" id="GO:0005576">
    <property type="term" value="C:extracellular region"/>
    <property type="evidence" value="ECO:0007669"/>
    <property type="project" value="TreeGrafter"/>
</dbReference>
<dbReference type="SMART" id="SM00062">
    <property type="entry name" value="PBPb"/>
    <property type="match status" value="1"/>
</dbReference>
<dbReference type="GO" id="GO:0006865">
    <property type="term" value="P:amino acid transport"/>
    <property type="evidence" value="ECO:0007669"/>
    <property type="project" value="TreeGrafter"/>
</dbReference>
<evidence type="ECO:0000256" key="1">
    <source>
        <dbReference type="ARBA" id="ARBA00010333"/>
    </source>
</evidence>
<evidence type="ECO:0000313" key="5">
    <source>
        <dbReference type="Proteomes" id="UP000060699"/>
    </source>
</evidence>
<dbReference type="Pfam" id="PF00497">
    <property type="entry name" value="SBP_bac_3"/>
    <property type="match status" value="1"/>
</dbReference>
<protein>
    <submittedName>
        <fullName evidence="4">Bacterial extracellular solute-binding protein, family 3</fullName>
    </submittedName>
</protein>
<dbReference type="InterPro" id="IPR001638">
    <property type="entry name" value="Solute-binding_3/MltF_N"/>
</dbReference>
<organism evidence="4 5">
    <name type="scientific">Roseateles depolymerans</name>
    <dbReference type="NCBI Taxonomy" id="76731"/>
    <lineage>
        <taxon>Bacteria</taxon>
        <taxon>Pseudomonadati</taxon>
        <taxon>Pseudomonadota</taxon>
        <taxon>Betaproteobacteria</taxon>
        <taxon>Burkholderiales</taxon>
        <taxon>Sphaerotilaceae</taxon>
        <taxon>Roseateles</taxon>
    </lineage>
</organism>
<accession>A0A0U3LFM1</accession>
<dbReference type="CDD" id="cd13688">
    <property type="entry name" value="PBP2_GltI_DEBP"/>
    <property type="match status" value="1"/>
</dbReference>
<dbReference type="GO" id="GO:0015276">
    <property type="term" value="F:ligand-gated monoatomic ion channel activity"/>
    <property type="evidence" value="ECO:0007669"/>
    <property type="project" value="InterPro"/>
</dbReference>
<dbReference type="SMART" id="SM00079">
    <property type="entry name" value="PBPe"/>
    <property type="match status" value="1"/>
</dbReference>
<sequence>MPAFSVFSSLRAVRAVAAVNPGVLPTLNALIRPAALPLIRPLAMASLGLVASLACVAAQADTLSRIRETKTINVGVREAARPFSFLNDAKQPTGYSVDLCLAAVDDIKKELKLPDLKVNYVVVSGPERIPKLQKEEIDLECGSTTNTKARQEQVSFSYTIFVAGMKVLVPKGTRVESLKDLDGMTIALSKGTTSEKLFTQLNSSGEAKMQLVQYANNNEAFKALREGKARAFPQDDALLQGLASKEKALDALGLASMAFSVEPYGIMMRKGDTRLNEVVDRTLSRLFTSGEIQTLYKKWFETPALTIPMSRLTRDSFVRPNKEAGVAMLLGYSI</sequence>
<keyword evidence="5" id="KW-1185">Reference proteome</keyword>
<evidence type="ECO:0000256" key="2">
    <source>
        <dbReference type="ARBA" id="ARBA00022448"/>
    </source>
</evidence>
<dbReference type="KEGG" id="rdp:RD2015_770"/>
<dbReference type="GO" id="GO:0030288">
    <property type="term" value="C:outer membrane-bounded periplasmic space"/>
    <property type="evidence" value="ECO:0007669"/>
    <property type="project" value="TreeGrafter"/>
</dbReference>
<dbReference type="STRING" id="76731.RD2015_770"/>
<dbReference type="EMBL" id="CP013729">
    <property type="protein sequence ID" value="ALV05266.1"/>
    <property type="molecule type" value="Genomic_DNA"/>
</dbReference>
<dbReference type="RefSeq" id="WP_083525309.1">
    <property type="nucleotide sequence ID" value="NZ_CP013729.1"/>
</dbReference>
<dbReference type="PANTHER" id="PTHR30085:SF2">
    <property type="entry name" value="GLUTAMATE_ASPARTATE IMPORT SOLUTE-BINDING PROTEIN"/>
    <property type="match status" value="1"/>
</dbReference>
<proteinExistence type="inferred from homology"/>
<keyword evidence="2" id="KW-0813">Transport</keyword>
<reference evidence="4 5" key="1">
    <citation type="submission" date="2015-12" db="EMBL/GenBank/DDBJ databases">
        <title>Complete genome of Roseateles depolymerans KCTC 42856.</title>
        <authorList>
            <person name="Kim K.M."/>
        </authorList>
    </citation>
    <scope>NUCLEOTIDE SEQUENCE [LARGE SCALE GENOMIC DNA]</scope>
    <source>
        <strain evidence="4 5">KCTC 42856</strain>
    </source>
</reference>
<dbReference type="GO" id="GO:0016020">
    <property type="term" value="C:membrane"/>
    <property type="evidence" value="ECO:0007669"/>
    <property type="project" value="InterPro"/>
</dbReference>
<dbReference type="InterPro" id="IPR001320">
    <property type="entry name" value="Iontro_rcpt_C"/>
</dbReference>
<dbReference type="Gene3D" id="3.40.190.10">
    <property type="entry name" value="Periplasmic binding protein-like II"/>
    <property type="match status" value="2"/>
</dbReference>
<dbReference type="SUPFAM" id="SSF53850">
    <property type="entry name" value="Periplasmic binding protein-like II"/>
    <property type="match status" value="1"/>
</dbReference>
<evidence type="ECO:0000256" key="3">
    <source>
        <dbReference type="ARBA" id="ARBA00022729"/>
    </source>
</evidence>